<dbReference type="Proteomes" id="UP000004995">
    <property type="component" value="Unassembled WGS sequence"/>
</dbReference>
<dbReference type="PANTHER" id="PTHR33086:SF93">
    <property type="entry name" value="DUF1618 DOMAIN-CONTAINING PROTEIN"/>
    <property type="match status" value="1"/>
</dbReference>
<keyword evidence="4" id="KW-1185">Reference proteome</keyword>
<reference evidence="3" key="3">
    <citation type="submission" date="2018-08" db="UniProtKB">
        <authorList>
            <consortium name="EnsemblPlants"/>
        </authorList>
    </citation>
    <scope>IDENTIFICATION</scope>
    <source>
        <strain evidence="3">Yugu1</strain>
    </source>
</reference>
<name>K3YZS1_SETIT</name>
<dbReference type="EMBL" id="CM003528">
    <property type="protein sequence ID" value="RCV04473.1"/>
    <property type="molecule type" value="Genomic_DNA"/>
</dbReference>
<sequence length="374" mass="41721">MAPARVVLDRSVFFRDHPLEAEPLGEEAPGVVGGNIAYLLAMEPDLQVVDPPGVSCLTMVRPHPSDPIAQYGRHLDSGFVAAAHKSLVAIYAGAWYSGWYLVLDLASSSPRSFTIPGIAGIGTTVITPLHPGAFFLAELLLSLRRPSKGLSSAMLCLWNSHSSSWAWDYKTSDLPVQVCHAWEVHMSFPVQSRNLLCWVDLLHGLLLCDLDEVRSELHMSFVPLPPNSCEAFDQQRLPNPQDFRTMACVDGTIKFFAMDGFVEGTPISLVTYTLDLDGPSTSWTKDTVLRLDDLWADETYISMGLPRDLEQIEGYWVRNVQFLLSVDTRKTRVISATQQNLPRTLLSSRFRITFDAASQLSSKYHQVEHYVEHT</sequence>
<evidence type="ECO:0000313" key="3">
    <source>
        <dbReference type="EnsemblPlants" id="KQL27738"/>
    </source>
</evidence>
<evidence type="ECO:0000259" key="1">
    <source>
        <dbReference type="Pfam" id="PF07762"/>
    </source>
</evidence>
<evidence type="ECO:0000313" key="4">
    <source>
        <dbReference type="Proteomes" id="UP000004995"/>
    </source>
</evidence>
<dbReference type="InterPro" id="IPR011676">
    <property type="entry name" value="DUF1618"/>
</dbReference>
<dbReference type="OMA" id="DLIACEF"/>
<gene>
    <name evidence="2" type="ORF">SETIT_1G004700v2</name>
</gene>
<dbReference type="HOGENOM" id="CLU_028502_1_1_1"/>
<dbReference type="Gramene" id="KQL27738">
    <property type="protein sequence ID" value="KQL27738"/>
    <property type="gene ID" value="SETIT_019781mg"/>
</dbReference>
<dbReference type="AlphaFoldDB" id="K3YZS1"/>
<dbReference type="eggNOG" id="ENOG502R888">
    <property type="taxonomic scope" value="Eukaryota"/>
</dbReference>
<dbReference type="PANTHER" id="PTHR33086">
    <property type="entry name" value="OS05G0468200 PROTEIN-RELATED"/>
    <property type="match status" value="1"/>
</dbReference>
<proteinExistence type="predicted"/>
<accession>K3YZS1</accession>
<feature type="domain" description="DUF1618" evidence="1">
    <location>
        <begin position="198"/>
        <end position="307"/>
    </location>
</feature>
<organism evidence="2">
    <name type="scientific">Setaria italica</name>
    <name type="common">Foxtail millet</name>
    <name type="synonym">Panicum italicum</name>
    <dbReference type="NCBI Taxonomy" id="4555"/>
    <lineage>
        <taxon>Eukaryota</taxon>
        <taxon>Viridiplantae</taxon>
        <taxon>Streptophyta</taxon>
        <taxon>Embryophyta</taxon>
        <taxon>Tracheophyta</taxon>
        <taxon>Spermatophyta</taxon>
        <taxon>Magnoliopsida</taxon>
        <taxon>Liliopsida</taxon>
        <taxon>Poales</taxon>
        <taxon>Poaceae</taxon>
        <taxon>PACMAD clade</taxon>
        <taxon>Panicoideae</taxon>
        <taxon>Panicodae</taxon>
        <taxon>Paniceae</taxon>
        <taxon>Cenchrinae</taxon>
        <taxon>Setaria</taxon>
    </lineage>
</organism>
<evidence type="ECO:0000313" key="2">
    <source>
        <dbReference type="EMBL" id="RCV04473.1"/>
    </source>
</evidence>
<dbReference type="OrthoDB" id="628661at2759"/>
<dbReference type="EnsemblPlants" id="KQL27738">
    <property type="protein sequence ID" value="KQL27738"/>
    <property type="gene ID" value="SETIT_019781mg"/>
</dbReference>
<protein>
    <recommendedName>
        <fullName evidence="1">DUF1618 domain-containing protein</fullName>
    </recommendedName>
</protein>
<reference evidence="2" key="2">
    <citation type="submission" date="2015-07" db="EMBL/GenBank/DDBJ databases">
        <authorList>
            <person name="Noorani M."/>
        </authorList>
    </citation>
    <scope>NUCLEOTIDE SEQUENCE</scope>
    <source>
        <strain evidence="2">Yugu1</strain>
    </source>
</reference>
<reference evidence="2 4" key="1">
    <citation type="journal article" date="2012" name="Nat. Biotechnol.">
        <title>Reference genome sequence of the model plant Setaria.</title>
        <authorList>
            <person name="Bennetzen J.L."/>
            <person name="Schmutz J."/>
            <person name="Wang H."/>
            <person name="Percifield R."/>
            <person name="Hawkins J."/>
            <person name="Pontaroli A.C."/>
            <person name="Estep M."/>
            <person name="Feng L."/>
            <person name="Vaughn J.N."/>
            <person name="Grimwood J."/>
            <person name="Jenkins J."/>
            <person name="Barry K."/>
            <person name="Lindquist E."/>
            <person name="Hellsten U."/>
            <person name="Deshpande S."/>
            <person name="Wang X."/>
            <person name="Wu X."/>
            <person name="Mitros T."/>
            <person name="Triplett J."/>
            <person name="Yang X."/>
            <person name="Ye C.Y."/>
            <person name="Mauro-Herrera M."/>
            <person name="Wang L."/>
            <person name="Li P."/>
            <person name="Sharma M."/>
            <person name="Sharma R."/>
            <person name="Ronald P.C."/>
            <person name="Panaud O."/>
            <person name="Kellogg E.A."/>
            <person name="Brutnell T.P."/>
            <person name="Doust A.N."/>
            <person name="Tuskan G.A."/>
            <person name="Rokhsar D."/>
            <person name="Devos K.M."/>
        </authorList>
    </citation>
    <scope>NUCLEOTIDE SEQUENCE [LARGE SCALE GENOMIC DNA]</scope>
    <source>
        <strain evidence="4">cv. Yugu1</strain>
        <strain evidence="2">Yugu1</strain>
    </source>
</reference>
<dbReference type="EMBL" id="AGNK02000007">
    <property type="status" value="NOT_ANNOTATED_CDS"/>
    <property type="molecule type" value="Genomic_DNA"/>
</dbReference>
<dbReference type="Pfam" id="PF07762">
    <property type="entry name" value="DUF1618"/>
    <property type="match status" value="1"/>
</dbReference>